<reference evidence="1" key="1">
    <citation type="submission" date="2023-04" db="EMBL/GenBank/DDBJ databases">
        <title>Ambrosiozyma monospora NBRC 10751.</title>
        <authorList>
            <person name="Ichikawa N."/>
            <person name="Sato H."/>
            <person name="Tonouchi N."/>
        </authorList>
    </citation>
    <scope>NUCLEOTIDE SEQUENCE</scope>
    <source>
        <strain evidence="1">NBRC 10751</strain>
    </source>
</reference>
<dbReference type="Proteomes" id="UP001165064">
    <property type="component" value="Unassembled WGS sequence"/>
</dbReference>
<keyword evidence="2" id="KW-1185">Reference proteome</keyword>
<name>A0ACB5U9Z5_AMBMO</name>
<comment type="caution">
    <text evidence="1">The sequence shown here is derived from an EMBL/GenBank/DDBJ whole genome shotgun (WGS) entry which is preliminary data.</text>
</comment>
<organism evidence="1 2">
    <name type="scientific">Ambrosiozyma monospora</name>
    <name type="common">Yeast</name>
    <name type="synonym">Endomycopsis monosporus</name>
    <dbReference type="NCBI Taxonomy" id="43982"/>
    <lineage>
        <taxon>Eukaryota</taxon>
        <taxon>Fungi</taxon>
        <taxon>Dikarya</taxon>
        <taxon>Ascomycota</taxon>
        <taxon>Saccharomycotina</taxon>
        <taxon>Pichiomycetes</taxon>
        <taxon>Pichiales</taxon>
        <taxon>Pichiaceae</taxon>
        <taxon>Ambrosiozyma</taxon>
    </lineage>
</organism>
<proteinExistence type="predicted"/>
<protein>
    <submittedName>
        <fullName evidence="1">Unnamed protein product</fullName>
    </submittedName>
</protein>
<evidence type="ECO:0000313" key="1">
    <source>
        <dbReference type="EMBL" id="GMF05901.1"/>
    </source>
</evidence>
<gene>
    <name evidence="1" type="ORF">Amon02_001249900</name>
</gene>
<dbReference type="EMBL" id="BSXS01014738">
    <property type="protein sequence ID" value="GMF05901.1"/>
    <property type="molecule type" value="Genomic_DNA"/>
</dbReference>
<accession>A0ACB5U9Z5</accession>
<evidence type="ECO:0000313" key="2">
    <source>
        <dbReference type="Proteomes" id="UP001165064"/>
    </source>
</evidence>
<sequence length="126" mass="13667">MAAMAAGDLNDVPMMLSLTGLFYSLGGSLGTAVSAAIYTNTFPNTLKDHLPAESKGDYYKIYMGGYTVQLTYPEGSPIRKAIKKAWAVSQRDGSIAATCVLIICVPAILLWNNYRVDRKQNRGTVL</sequence>